<organism evidence="1">
    <name type="scientific">bioreactor metagenome</name>
    <dbReference type="NCBI Taxonomy" id="1076179"/>
    <lineage>
        <taxon>unclassified sequences</taxon>
        <taxon>metagenomes</taxon>
        <taxon>ecological metagenomes</taxon>
    </lineage>
</organism>
<evidence type="ECO:0000313" key="1">
    <source>
        <dbReference type="EMBL" id="MPN00267.1"/>
    </source>
</evidence>
<dbReference type="EMBL" id="VSSQ01046298">
    <property type="protein sequence ID" value="MPN00267.1"/>
    <property type="molecule type" value="Genomic_DNA"/>
</dbReference>
<reference evidence="1" key="1">
    <citation type="submission" date="2019-08" db="EMBL/GenBank/DDBJ databases">
        <authorList>
            <person name="Kucharzyk K."/>
            <person name="Murdoch R.W."/>
            <person name="Higgins S."/>
            <person name="Loffler F."/>
        </authorList>
    </citation>
    <scope>NUCLEOTIDE SEQUENCE</scope>
</reference>
<gene>
    <name evidence="1" type="ORF">SDC9_147461</name>
</gene>
<name>A0A645EER7_9ZZZZ</name>
<comment type="caution">
    <text evidence="1">The sequence shown here is derived from an EMBL/GenBank/DDBJ whole genome shotgun (WGS) entry which is preliminary data.</text>
</comment>
<dbReference type="AlphaFoldDB" id="A0A645EER7"/>
<protein>
    <submittedName>
        <fullName evidence="1">Uncharacterized protein</fullName>
    </submittedName>
</protein>
<sequence length="163" mass="17716">MSLFDLVEEHHRVGLAAYRLGELSALLVADIAGRSADQSGYRELFHVFAHVNAHDVVFVVKQRLGQGFGKLGFAYAGRTQKQEGADGAVRVLDARAGAQDGFGDLGHRFVLPDDTLVQDIFEMQKFLAFPLHELGNRNPGPAADDAGYFLLGYPVAQQGTFAL</sequence>
<dbReference type="AntiFam" id="ANF00007">
    <property type="entry name" value="Shadow ORF (opposite clpB)"/>
</dbReference>
<accession>A0A645EER7</accession>
<proteinExistence type="predicted"/>